<keyword evidence="2" id="KW-1185">Reference proteome</keyword>
<dbReference type="Proteomes" id="UP000243468">
    <property type="component" value="Unassembled WGS sequence"/>
</dbReference>
<dbReference type="AlphaFoldDB" id="A0A1G6IJ82"/>
<accession>A0A1G6IJ82</accession>
<evidence type="ECO:0000313" key="2">
    <source>
        <dbReference type="Proteomes" id="UP000243468"/>
    </source>
</evidence>
<sequence length="35" mass="4239">MMYVSTFLLAFCLFMLVVVWSLIEIRIEEQKERSL</sequence>
<name>A0A1G6IJ82_9GAMM</name>
<organism evidence="1 2">
    <name type="scientific">Acinetobacter kookii</name>
    <dbReference type="NCBI Taxonomy" id="1226327"/>
    <lineage>
        <taxon>Bacteria</taxon>
        <taxon>Pseudomonadati</taxon>
        <taxon>Pseudomonadota</taxon>
        <taxon>Gammaproteobacteria</taxon>
        <taxon>Moraxellales</taxon>
        <taxon>Moraxellaceae</taxon>
        <taxon>Acinetobacter</taxon>
    </lineage>
</organism>
<gene>
    <name evidence="1" type="ORF">SAMN05421732_10348</name>
</gene>
<proteinExistence type="predicted"/>
<evidence type="ECO:0000313" key="1">
    <source>
        <dbReference type="EMBL" id="SDC06589.1"/>
    </source>
</evidence>
<dbReference type="EMBL" id="FMYO01000003">
    <property type="protein sequence ID" value="SDC06589.1"/>
    <property type="molecule type" value="Genomic_DNA"/>
</dbReference>
<reference evidence="2" key="1">
    <citation type="submission" date="2016-09" db="EMBL/GenBank/DDBJ databases">
        <authorList>
            <person name="Varghese N."/>
            <person name="Submissions S."/>
        </authorList>
    </citation>
    <scope>NUCLEOTIDE SEQUENCE [LARGE SCALE GENOMIC DNA]</scope>
    <source>
        <strain evidence="2">ANC 4667</strain>
    </source>
</reference>
<protein>
    <submittedName>
        <fullName evidence="1">Uncharacterized protein</fullName>
    </submittedName>
</protein>